<proteinExistence type="predicted"/>
<evidence type="ECO:0008006" key="4">
    <source>
        <dbReference type="Google" id="ProtNLM"/>
    </source>
</evidence>
<keyword evidence="3" id="KW-1185">Reference proteome</keyword>
<evidence type="ECO:0000313" key="2">
    <source>
        <dbReference type="EMBL" id="MXO51611.1"/>
    </source>
</evidence>
<evidence type="ECO:0000313" key="3">
    <source>
        <dbReference type="Proteomes" id="UP000444185"/>
    </source>
</evidence>
<keyword evidence="1" id="KW-0732">Signal</keyword>
<reference evidence="2 3" key="1">
    <citation type="submission" date="2019-12" db="EMBL/GenBank/DDBJ databases">
        <title>Genomic-based taxomic classification of the family Erythrobacteraceae.</title>
        <authorList>
            <person name="Xu L."/>
        </authorList>
    </citation>
    <scope>NUCLEOTIDE SEQUENCE [LARGE SCALE GENOMIC DNA]</scope>
    <source>
        <strain evidence="2 3">DSM 16225</strain>
    </source>
</reference>
<feature type="chain" id="PRO_5032961625" description="DUF2059 domain-containing protein" evidence="1">
    <location>
        <begin position="20"/>
        <end position="145"/>
    </location>
</feature>
<dbReference type="OrthoDB" id="7428977at2"/>
<protein>
    <recommendedName>
        <fullName evidence="4">DUF2059 domain-containing protein</fullName>
    </recommendedName>
</protein>
<name>A0A844Y0N4_9SPHN</name>
<accession>A0A844Y0N4</accession>
<comment type="caution">
    <text evidence="2">The sequence shown here is derived from an EMBL/GenBank/DDBJ whole genome shotgun (WGS) entry which is preliminary data.</text>
</comment>
<sequence>MRLIPIAILAAVMPLPALAQDAELLTPEEAEGTSLEQMSDKLSDPVRQQELAMMARAMGEVLLDLPIAPLTEALADIAGEEAPAMDRGTTIRSLAPGSSRVPAEIEKNLPRAMEAMGALAGAMEAMAPELRAMAKRFEQALPPQR</sequence>
<dbReference type="RefSeq" id="WP_160608333.1">
    <property type="nucleotide sequence ID" value="NZ_WTYF01000004.1"/>
</dbReference>
<dbReference type="AlphaFoldDB" id="A0A844Y0N4"/>
<dbReference type="Proteomes" id="UP000444185">
    <property type="component" value="Unassembled WGS sequence"/>
</dbReference>
<organism evidence="2 3">
    <name type="scientific">Qipengyuania gaetbuli</name>
    <dbReference type="NCBI Taxonomy" id="266952"/>
    <lineage>
        <taxon>Bacteria</taxon>
        <taxon>Pseudomonadati</taxon>
        <taxon>Pseudomonadota</taxon>
        <taxon>Alphaproteobacteria</taxon>
        <taxon>Sphingomonadales</taxon>
        <taxon>Erythrobacteraceae</taxon>
        <taxon>Qipengyuania</taxon>
    </lineage>
</organism>
<dbReference type="EMBL" id="WTYF01000004">
    <property type="protein sequence ID" value="MXO51611.1"/>
    <property type="molecule type" value="Genomic_DNA"/>
</dbReference>
<gene>
    <name evidence="2" type="ORF">GRI42_09890</name>
</gene>
<evidence type="ECO:0000256" key="1">
    <source>
        <dbReference type="SAM" id="SignalP"/>
    </source>
</evidence>
<feature type="signal peptide" evidence="1">
    <location>
        <begin position="1"/>
        <end position="19"/>
    </location>
</feature>